<keyword evidence="3" id="KW-1185">Reference proteome</keyword>
<dbReference type="Proteomes" id="UP000266841">
    <property type="component" value="Unassembled WGS sequence"/>
</dbReference>
<feature type="compositionally biased region" description="Polar residues" evidence="1">
    <location>
        <begin position="150"/>
        <end position="159"/>
    </location>
</feature>
<feature type="compositionally biased region" description="Polar residues" evidence="1">
    <location>
        <begin position="59"/>
        <end position="68"/>
    </location>
</feature>
<proteinExistence type="predicted"/>
<evidence type="ECO:0000313" key="2">
    <source>
        <dbReference type="EMBL" id="EJK50124.1"/>
    </source>
</evidence>
<dbReference type="EMBL" id="AGNL01044173">
    <property type="protein sequence ID" value="EJK50124.1"/>
    <property type="molecule type" value="Genomic_DNA"/>
</dbReference>
<reference evidence="2 3" key="1">
    <citation type="journal article" date="2012" name="Genome Biol.">
        <title>Genome and low-iron response of an oceanic diatom adapted to chronic iron limitation.</title>
        <authorList>
            <person name="Lommer M."/>
            <person name="Specht M."/>
            <person name="Roy A.S."/>
            <person name="Kraemer L."/>
            <person name="Andreson R."/>
            <person name="Gutowska M.A."/>
            <person name="Wolf J."/>
            <person name="Bergner S.V."/>
            <person name="Schilhabel M.B."/>
            <person name="Klostermeier U.C."/>
            <person name="Beiko R.G."/>
            <person name="Rosenstiel P."/>
            <person name="Hippler M."/>
            <person name="Laroche J."/>
        </authorList>
    </citation>
    <scope>NUCLEOTIDE SEQUENCE [LARGE SCALE GENOMIC DNA]</scope>
    <source>
        <strain evidence="2 3">CCMP1005</strain>
    </source>
</reference>
<evidence type="ECO:0000256" key="1">
    <source>
        <dbReference type="SAM" id="MobiDB-lite"/>
    </source>
</evidence>
<comment type="caution">
    <text evidence="2">The sequence shown here is derived from an EMBL/GenBank/DDBJ whole genome shotgun (WGS) entry which is preliminary data.</text>
</comment>
<gene>
    <name evidence="2" type="ORF">THAOC_30940</name>
</gene>
<feature type="non-terminal residue" evidence="2">
    <location>
        <position position="170"/>
    </location>
</feature>
<feature type="compositionally biased region" description="Pro residues" evidence="1">
    <location>
        <begin position="90"/>
        <end position="102"/>
    </location>
</feature>
<sequence length="170" mass="18066">MGTEQARQREQGTLCDETENKATAHPPAPQGVALCSFLTHNMPESPTKVNKTTTILSSAANKQLSSPTPEVKAPAKTGNGAATEAMILATPPPMRFPVPMQMPPIQGETDENDAEFALTPHRHPSPMQVNTPAAAGRLKRDNSDDGVTNDEVQLESSSVREGGPEADDDL</sequence>
<feature type="region of interest" description="Disordered" evidence="1">
    <location>
        <begin position="59"/>
        <end position="170"/>
    </location>
</feature>
<evidence type="ECO:0000313" key="3">
    <source>
        <dbReference type="Proteomes" id="UP000266841"/>
    </source>
</evidence>
<feature type="compositionally biased region" description="Basic and acidic residues" evidence="1">
    <location>
        <begin position="1"/>
        <end position="10"/>
    </location>
</feature>
<organism evidence="2 3">
    <name type="scientific">Thalassiosira oceanica</name>
    <name type="common">Marine diatom</name>
    <dbReference type="NCBI Taxonomy" id="159749"/>
    <lineage>
        <taxon>Eukaryota</taxon>
        <taxon>Sar</taxon>
        <taxon>Stramenopiles</taxon>
        <taxon>Ochrophyta</taxon>
        <taxon>Bacillariophyta</taxon>
        <taxon>Coscinodiscophyceae</taxon>
        <taxon>Thalassiosirophycidae</taxon>
        <taxon>Thalassiosirales</taxon>
        <taxon>Thalassiosiraceae</taxon>
        <taxon>Thalassiosira</taxon>
    </lineage>
</organism>
<name>K0RD00_THAOC</name>
<dbReference type="AlphaFoldDB" id="K0RD00"/>
<protein>
    <submittedName>
        <fullName evidence="2">Uncharacterized protein</fullName>
    </submittedName>
</protein>
<accession>K0RD00</accession>
<feature type="region of interest" description="Disordered" evidence="1">
    <location>
        <begin position="1"/>
        <end position="28"/>
    </location>
</feature>